<accession>A0A164R9M3</accession>
<dbReference type="InterPro" id="IPR033194">
    <property type="entry name" value="MFAP1"/>
</dbReference>
<name>A0A164R9M3_9AGAM</name>
<evidence type="ECO:0000313" key="4">
    <source>
        <dbReference type="EMBL" id="KZS90371.1"/>
    </source>
</evidence>
<dbReference type="InterPro" id="IPR009730">
    <property type="entry name" value="MFAP1_C"/>
</dbReference>
<feature type="compositionally biased region" description="Acidic residues" evidence="2">
    <location>
        <begin position="55"/>
        <end position="69"/>
    </location>
</feature>
<dbReference type="STRING" id="1314777.A0A164R9M3"/>
<organism evidence="4 5">
    <name type="scientific">Sistotremastrum niveocremeum HHB9708</name>
    <dbReference type="NCBI Taxonomy" id="1314777"/>
    <lineage>
        <taxon>Eukaryota</taxon>
        <taxon>Fungi</taxon>
        <taxon>Dikarya</taxon>
        <taxon>Basidiomycota</taxon>
        <taxon>Agaricomycotina</taxon>
        <taxon>Agaricomycetes</taxon>
        <taxon>Sistotremastrales</taxon>
        <taxon>Sistotremastraceae</taxon>
        <taxon>Sertulicium</taxon>
        <taxon>Sertulicium niveocremeum</taxon>
    </lineage>
</organism>
<feature type="region of interest" description="Disordered" evidence="2">
    <location>
        <begin position="256"/>
        <end position="301"/>
    </location>
</feature>
<gene>
    <name evidence="4" type="ORF">SISNIDRAFT_475458</name>
</gene>
<reference evidence="4 5" key="1">
    <citation type="journal article" date="2016" name="Mol. Biol. Evol.">
        <title>Comparative Genomics of Early-Diverging Mushroom-Forming Fungi Provides Insights into the Origins of Lignocellulose Decay Capabilities.</title>
        <authorList>
            <person name="Nagy L.G."/>
            <person name="Riley R."/>
            <person name="Tritt A."/>
            <person name="Adam C."/>
            <person name="Daum C."/>
            <person name="Floudas D."/>
            <person name="Sun H."/>
            <person name="Yadav J.S."/>
            <person name="Pangilinan J."/>
            <person name="Larsson K.H."/>
            <person name="Matsuura K."/>
            <person name="Barry K."/>
            <person name="Labutti K."/>
            <person name="Kuo R."/>
            <person name="Ohm R.A."/>
            <person name="Bhattacharya S.S."/>
            <person name="Shirouzu T."/>
            <person name="Yoshinaga Y."/>
            <person name="Martin F.M."/>
            <person name="Grigoriev I.V."/>
            <person name="Hibbett D.S."/>
        </authorList>
    </citation>
    <scope>NUCLEOTIDE SEQUENCE [LARGE SCALE GENOMIC DNA]</scope>
    <source>
        <strain evidence="4 5">HHB9708</strain>
    </source>
</reference>
<feature type="compositionally biased region" description="Basic and acidic residues" evidence="2">
    <location>
        <begin position="256"/>
        <end position="297"/>
    </location>
</feature>
<feature type="compositionally biased region" description="Acidic residues" evidence="2">
    <location>
        <begin position="222"/>
        <end position="235"/>
    </location>
</feature>
<dbReference type="EMBL" id="KV419422">
    <property type="protein sequence ID" value="KZS90371.1"/>
    <property type="molecule type" value="Genomic_DNA"/>
</dbReference>
<dbReference type="AlphaFoldDB" id="A0A164R9M3"/>
<keyword evidence="5" id="KW-1185">Reference proteome</keyword>
<dbReference type="SUPFAM" id="SSF51905">
    <property type="entry name" value="FAD/NAD(P)-binding domain"/>
    <property type="match status" value="1"/>
</dbReference>
<keyword evidence="1" id="KW-0175">Coiled coil</keyword>
<dbReference type="Pfam" id="PF06991">
    <property type="entry name" value="MFAP1"/>
    <property type="match status" value="1"/>
</dbReference>
<sequence length="943" mass="106061">MYFTDSMSVISDLYPGSVMSSTARKQAPRLARPAARYFKGKLPKGVDAADTKSDSEEEENLKEEEDENVDIPIGGESSSEEEDDGGVKQKVQQRRPPPVKKGINVALKDVNISSEGKVIVAGREESGRTFEEEVKSEPGEEEEEEEDSSSEESESEEDVKPTLQFRPVFIPKRGRVTIQERDAEMEDSEEVIKKREKELAERKKQSHDMVADTIRRELAEKESEENVPDVDDTDGVDPTAEFEAWRLRELARIKRDKEEEVRREEEREEVERRRALPEAQRMEEDLAHAQQSRDSKPKGQQKFLQKYWHKGAFHQDEEILHKRDYTEATVSTVDVSLLPKVMQVRDFGKRSRTKYTHLVDQDTSRAAGGFGGVAPVKINGQAGESSGCFLCGGPHLKRAHQTYTMPRKVKVAVVGSGLAGLTAASLLSTTDTSESNTEFECHLFEKEDEIGMDASSVSMLHPTADGKAKKEWRVDVPMRSFQGGYYKQLISMYKAKGIGFRPNNFSYSFSWLYPSFKSHSITSTLIYNGASGRSGFGIPSALMNVAKPSTGISGGLKRFIPTIAAFIIFVLTILELLCNQLRLVFYSTPYLRPSPFVTFEEWIDYSTPKGSVSHWMGFDESWRRFCHDILVPLFSAVTSAPRKDVLRHPVPEFLEYVWLTLFTDHYVVNQGVRQVVSTLSKPLENIHLSASIIDITVAEDGTASMHCTNGTSTTAYSGFSHIIFATQANAAASILTTYAKSLTKPNQHTTDLIQCLSKFTYIPTIVINHTDHTLLPDDYRDWRDLNMITLPHDQDFTEEMKEHSPEYRVAPECTMATHMLSKPSDCHPSFPTVFQTTNPVIPPQESRILSVGRLDRALLTVESKKALQELSYEDKKWWQTPGNGTFRLGRLQGGPEEGPRIWICGAYAYTGIPLLEGCVCSARNVVEQGIFRAEGVVVKNQPW</sequence>
<dbReference type="Pfam" id="PF13450">
    <property type="entry name" value="NAD_binding_8"/>
    <property type="match status" value="1"/>
</dbReference>
<dbReference type="PANTHER" id="PTHR15327">
    <property type="entry name" value="MICROFIBRIL-ASSOCIATED PROTEIN"/>
    <property type="match status" value="1"/>
</dbReference>
<evidence type="ECO:0000313" key="5">
    <source>
        <dbReference type="Proteomes" id="UP000076722"/>
    </source>
</evidence>
<feature type="compositionally biased region" description="Acidic residues" evidence="2">
    <location>
        <begin position="139"/>
        <end position="157"/>
    </location>
</feature>
<feature type="region of interest" description="Disordered" evidence="2">
    <location>
        <begin position="218"/>
        <end position="238"/>
    </location>
</feature>
<evidence type="ECO:0000256" key="2">
    <source>
        <dbReference type="SAM" id="MobiDB-lite"/>
    </source>
</evidence>
<dbReference type="OrthoDB" id="1111734at2759"/>
<feature type="compositionally biased region" description="Basic and acidic residues" evidence="2">
    <location>
        <begin position="122"/>
        <end position="138"/>
    </location>
</feature>
<feature type="region of interest" description="Disordered" evidence="2">
    <location>
        <begin position="14"/>
        <end position="166"/>
    </location>
</feature>
<dbReference type="Proteomes" id="UP000076722">
    <property type="component" value="Unassembled WGS sequence"/>
</dbReference>
<feature type="coiled-coil region" evidence="1">
    <location>
        <begin position="178"/>
        <end position="205"/>
    </location>
</feature>
<protein>
    <recommendedName>
        <fullName evidence="3">Micro-fibrillar-associated protein 1 C-terminal domain-containing protein</fullName>
    </recommendedName>
</protein>
<dbReference type="InterPro" id="IPR036188">
    <property type="entry name" value="FAD/NAD-bd_sf"/>
</dbReference>
<evidence type="ECO:0000259" key="3">
    <source>
        <dbReference type="Pfam" id="PF06991"/>
    </source>
</evidence>
<proteinExistence type="predicted"/>
<feature type="domain" description="Micro-fibrillar-associated protein 1 C-terminal" evidence="3">
    <location>
        <begin position="154"/>
        <end position="363"/>
    </location>
</feature>
<dbReference type="Gene3D" id="3.50.50.60">
    <property type="entry name" value="FAD/NAD(P)-binding domain"/>
    <property type="match status" value="1"/>
</dbReference>
<evidence type="ECO:0000256" key="1">
    <source>
        <dbReference type="SAM" id="Coils"/>
    </source>
</evidence>